<accession>A0A518CL99</accession>
<keyword evidence="10" id="KW-1185">Reference proteome</keyword>
<sequence>MISKWITSGWTEFPMVLLSCLLIYSLILLYTRLAGLRSFSKMSSADFAMTVAVGSLFGSTISGPNPSVVMGAIALASLFAGQWLLALLRRRSSVVNQAIDNQPILLMHGKTILEDNLKLANVTRNDLFAKLREANALNYDHVLAVVFETTGDVSVLHSNDPEAKLEPDFLQEIRGAERLFNS</sequence>
<evidence type="ECO:0000259" key="8">
    <source>
        <dbReference type="Pfam" id="PF04239"/>
    </source>
</evidence>
<name>A0A518CL99_9PLAN</name>
<keyword evidence="4 7" id="KW-0812">Transmembrane</keyword>
<evidence type="ECO:0000256" key="4">
    <source>
        <dbReference type="ARBA" id="ARBA00022692"/>
    </source>
</evidence>
<dbReference type="AlphaFoldDB" id="A0A518CL99"/>
<dbReference type="EMBL" id="CP036281">
    <property type="protein sequence ID" value="QDU80003.1"/>
    <property type="molecule type" value="Genomic_DNA"/>
</dbReference>
<dbReference type="GO" id="GO:0005886">
    <property type="term" value="C:plasma membrane"/>
    <property type="evidence" value="ECO:0007669"/>
    <property type="project" value="UniProtKB-SubCell"/>
</dbReference>
<comment type="similarity">
    <text evidence="2">Belongs to the UPF0702 family.</text>
</comment>
<dbReference type="Pfam" id="PF04239">
    <property type="entry name" value="DUF421"/>
    <property type="match status" value="1"/>
</dbReference>
<feature type="transmembrane region" description="Helical" evidence="7">
    <location>
        <begin position="68"/>
        <end position="88"/>
    </location>
</feature>
<evidence type="ECO:0000256" key="5">
    <source>
        <dbReference type="ARBA" id="ARBA00022989"/>
    </source>
</evidence>
<gene>
    <name evidence="9" type="ORF">Pla110_17250</name>
</gene>
<dbReference type="InterPro" id="IPR007353">
    <property type="entry name" value="DUF421"/>
</dbReference>
<dbReference type="RefSeq" id="WP_144995048.1">
    <property type="nucleotide sequence ID" value="NZ_CP036281.1"/>
</dbReference>
<dbReference type="KEGG" id="plon:Pla110_17250"/>
<dbReference type="Gene3D" id="3.30.240.20">
    <property type="entry name" value="bsu07140 like domains"/>
    <property type="match status" value="1"/>
</dbReference>
<dbReference type="PANTHER" id="PTHR34582">
    <property type="entry name" value="UPF0702 TRANSMEMBRANE PROTEIN YCAP"/>
    <property type="match status" value="1"/>
</dbReference>
<evidence type="ECO:0000256" key="3">
    <source>
        <dbReference type="ARBA" id="ARBA00022475"/>
    </source>
</evidence>
<keyword evidence="6 7" id="KW-0472">Membrane</keyword>
<organism evidence="9 10">
    <name type="scientific">Polystyrenella longa</name>
    <dbReference type="NCBI Taxonomy" id="2528007"/>
    <lineage>
        <taxon>Bacteria</taxon>
        <taxon>Pseudomonadati</taxon>
        <taxon>Planctomycetota</taxon>
        <taxon>Planctomycetia</taxon>
        <taxon>Planctomycetales</taxon>
        <taxon>Planctomycetaceae</taxon>
        <taxon>Polystyrenella</taxon>
    </lineage>
</organism>
<dbReference type="InterPro" id="IPR023090">
    <property type="entry name" value="UPF0702_alpha/beta_dom_sf"/>
</dbReference>
<evidence type="ECO:0000313" key="10">
    <source>
        <dbReference type="Proteomes" id="UP000317178"/>
    </source>
</evidence>
<protein>
    <recommendedName>
        <fullName evidence="8">YetF C-terminal domain-containing protein</fullName>
    </recommendedName>
</protein>
<keyword evidence="3" id="KW-1003">Cell membrane</keyword>
<dbReference type="Proteomes" id="UP000317178">
    <property type="component" value="Chromosome"/>
</dbReference>
<evidence type="ECO:0000256" key="7">
    <source>
        <dbReference type="SAM" id="Phobius"/>
    </source>
</evidence>
<feature type="domain" description="YetF C-terminal" evidence="8">
    <location>
        <begin position="91"/>
        <end position="162"/>
    </location>
</feature>
<comment type="subcellular location">
    <subcellularLocation>
        <location evidence="1">Cell membrane</location>
        <topology evidence="1">Multi-pass membrane protein</topology>
    </subcellularLocation>
</comment>
<evidence type="ECO:0000313" key="9">
    <source>
        <dbReference type="EMBL" id="QDU80003.1"/>
    </source>
</evidence>
<dbReference type="PANTHER" id="PTHR34582:SF6">
    <property type="entry name" value="UPF0702 TRANSMEMBRANE PROTEIN YCAP"/>
    <property type="match status" value="1"/>
</dbReference>
<evidence type="ECO:0000256" key="2">
    <source>
        <dbReference type="ARBA" id="ARBA00006448"/>
    </source>
</evidence>
<keyword evidence="5 7" id="KW-1133">Transmembrane helix</keyword>
<evidence type="ECO:0000256" key="6">
    <source>
        <dbReference type="ARBA" id="ARBA00023136"/>
    </source>
</evidence>
<evidence type="ECO:0000256" key="1">
    <source>
        <dbReference type="ARBA" id="ARBA00004651"/>
    </source>
</evidence>
<dbReference type="OrthoDB" id="9793799at2"/>
<reference evidence="9 10" key="1">
    <citation type="submission" date="2019-02" db="EMBL/GenBank/DDBJ databases">
        <title>Deep-cultivation of Planctomycetes and their phenomic and genomic characterization uncovers novel biology.</title>
        <authorList>
            <person name="Wiegand S."/>
            <person name="Jogler M."/>
            <person name="Boedeker C."/>
            <person name="Pinto D."/>
            <person name="Vollmers J."/>
            <person name="Rivas-Marin E."/>
            <person name="Kohn T."/>
            <person name="Peeters S.H."/>
            <person name="Heuer A."/>
            <person name="Rast P."/>
            <person name="Oberbeckmann S."/>
            <person name="Bunk B."/>
            <person name="Jeske O."/>
            <person name="Meyerdierks A."/>
            <person name="Storesund J.E."/>
            <person name="Kallscheuer N."/>
            <person name="Luecker S."/>
            <person name="Lage O.M."/>
            <person name="Pohl T."/>
            <person name="Merkel B.J."/>
            <person name="Hornburger P."/>
            <person name="Mueller R.-W."/>
            <person name="Bruemmer F."/>
            <person name="Labrenz M."/>
            <person name="Spormann A.M."/>
            <person name="Op den Camp H."/>
            <person name="Overmann J."/>
            <person name="Amann R."/>
            <person name="Jetten M.S.M."/>
            <person name="Mascher T."/>
            <person name="Medema M.H."/>
            <person name="Devos D.P."/>
            <person name="Kaster A.-K."/>
            <person name="Ovreas L."/>
            <person name="Rohde M."/>
            <person name="Galperin M.Y."/>
            <person name="Jogler C."/>
        </authorList>
    </citation>
    <scope>NUCLEOTIDE SEQUENCE [LARGE SCALE GENOMIC DNA]</scope>
    <source>
        <strain evidence="9 10">Pla110</strain>
    </source>
</reference>
<proteinExistence type="inferred from homology"/>
<feature type="transmembrane region" description="Helical" evidence="7">
    <location>
        <begin position="13"/>
        <end position="33"/>
    </location>
</feature>